<feature type="region of interest" description="Disordered" evidence="1">
    <location>
        <begin position="83"/>
        <end position="113"/>
    </location>
</feature>
<feature type="compositionally biased region" description="Pro residues" evidence="1">
    <location>
        <begin position="11"/>
        <end position="22"/>
    </location>
</feature>
<feature type="region of interest" description="Disordered" evidence="1">
    <location>
        <begin position="1"/>
        <end position="68"/>
    </location>
</feature>
<feature type="region of interest" description="Disordered" evidence="1">
    <location>
        <begin position="667"/>
        <end position="696"/>
    </location>
</feature>
<dbReference type="Pfam" id="PF04294">
    <property type="entry name" value="VanW"/>
    <property type="match status" value="1"/>
</dbReference>
<dbReference type="EMBL" id="VFPQ01000001">
    <property type="protein sequence ID" value="TQM73983.1"/>
    <property type="molecule type" value="Genomic_DNA"/>
</dbReference>
<comment type="caution">
    <text evidence="4">The sequence shown here is derived from an EMBL/GenBank/DDBJ whole genome shotgun (WGS) entry which is preliminary data.</text>
</comment>
<keyword evidence="2" id="KW-0812">Transmembrane</keyword>
<keyword evidence="5" id="KW-1185">Reference proteome</keyword>
<dbReference type="AlphaFoldDB" id="A0A543ITT5"/>
<dbReference type="Proteomes" id="UP000319213">
    <property type="component" value="Unassembled WGS sequence"/>
</dbReference>
<name>A0A543ITT5_9ACTN</name>
<dbReference type="PANTHER" id="PTHR35788">
    <property type="entry name" value="EXPORTED PROTEIN-RELATED"/>
    <property type="match status" value="1"/>
</dbReference>
<accession>A0A543ITT5</accession>
<feature type="domain" description="YoaR-like putative peptidoglycan binding" evidence="3">
    <location>
        <begin position="380"/>
        <end position="426"/>
    </location>
</feature>
<evidence type="ECO:0000259" key="3">
    <source>
        <dbReference type="Pfam" id="PF12229"/>
    </source>
</evidence>
<feature type="transmembrane region" description="Helical" evidence="2">
    <location>
        <begin position="118"/>
        <end position="139"/>
    </location>
</feature>
<gene>
    <name evidence="4" type="ORF">FHX40_0642</name>
</gene>
<dbReference type="InterPro" id="IPR052913">
    <property type="entry name" value="Glycopeptide_resist_protein"/>
</dbReference>
<keyword evidence="2" id="KW-1133">Transmembrane helix</keyword>
<proteinExistence type="predicted"/>
<dbReference type="InterPro" id="IPR007391">
    <property type="entry name" value="Vancomycin_resist_VanW"/>
</dbReference>
<sequence>MTNAKASADPPTDPFEAAPPPPAKHRFRPATKSLPRGVSPDIFGTSGPPLPFAKAQQQHATKAGLPPAVPEVVPWPVKGPTLRELMRMRPPEPPKKPEPGTPRDEPERPRRPSRIRRMARIMIAVLGLVLAYLIPAWILSGKVLPGTTVAGIDVAGLTASAAAERLTDRISAIADADIAIKVGERRFAVSPLKAGLSFDVAATVAELPTGFPGPIDLVRAVAGETRLRPRISVNEAKLKEQVELIAAEVDRPVHQGAVVYRGREPVVVPPRAGVRLDQDEAVEAIKAAYLNQTTPVELTVRTEPPTVSVEVLKRALPEARRAVSAPITLVNGDRRAVLEPETIAAHLRFEPDDSGRQVRPVFDARAGVASVEKELLDPATAPRDATFRIVGGRPVLVPGRSGRGVDTDALAAAVVKAIGGSGSRTIPVVLTPAKPRLGNAEAARLGIKQKISSFSVRHGCCNGPAANIRKAVELVDGRVVRPGETFSLNETIGRPDAARGFVEAPAVENGRLVSRVGGGLSDLATALHHAVFHAGLRIVERRPHDFHLARHPLGLDAALSYPDTDLRWRNDSRFGVLIQAYASGGTVTVALWSTRRYDRVEAEVSPKRDVKPFETVTGEGPGCVPTQGANGFTVTVTRVFRKDGAEVKRDAPVTSVYRPQPRVVCEGSTRAVTERRTALTPNLAPAPTPKVLTPGE</sequence>
<feature type="domain" description="YoaR-like putative peptidoglycan binding" evidence="3">
    <location>
        <begin position="194"/>
        <end position="291"/>
    </location>
</feature>
<evidence type="ECO:0000256" key="1">
    <source>
        <dbReference type="SAM" id="MobiDB-lite"/>
    </source>
</evidence>
<keyword evidence="2" id="KW-0472">Membrane</keyword>
<reference evidence="4 5" key="1">
    <citation type="submission" date="2019-06" db="EMBL/GenBank/DDBJ databases">
        <title>Sequencing the genomes of 1000 actinobacteria strains.</title>
        <authorList>
            <person name="Klenk H.-P."/>
        </authorList>
    </citation>
    <scope>NUCLEOTIDE SEQUENCE [LARGE SCALE GENOMIC DNA]</scope>
    <source>
        <strain evidence="4 5">DSM 43186</strain>
    </source>
</reference>
<organism evidence="4 5">
    <name type="scientific">Thermopolyspora flexuosa</name>
    <dbReference type="NCBI Taxonomy" id="103836"/>
    <lineage>
        <taxon>Bacteria</taxon>
        <taxon>Bacillati</taxon>
        <taxon>Actinomycetota</taxon>
        <taxon>Actinomycetes</taxon>
        <taxon>Streptosporangiales</taxon>
        <taxon>Streptosporangiaceae</taxon>
        <taxon>Thermopolyspora</taxon>
    </lineage>
</organism>
<evidence type="ECO:0000313" key="4">
    <source>
        <dbReference type="EMBL" id="TQM73983.1"/>
    </source>
</evidence>
<feature type="compositionally biased region" description="Basic and acidic residues" evidence="1">
    <location>
        <begin position="84"/>
        <end position="110"/>
    </location>
</feature>
<dbReference type="PANTHER" id="PTHR35788:SF1">
    <property type="entry name" value="EXPORTED PROTEIN"/>
    <property type="match status" value="1"/>
</dbReference>
<dbReference type="InterPro" id="IPR022029">
    <property type="entry name" value="YoaR-like_PG-bd"/>
</dbReference>
<evidence type="ECO:0000256" key="2">
    <source>
        <dbReference type="SAM" id="Phobius"/>
    </source>
</evidence>
<protein>
    <submittedName>
        <fullName evidence="4">Vancomycin resistance protein YoaR</fullName>
    </submittedName>
</protein>
<dbReference type="Pfam" id="PF12229">
    <property type="entry name" value="PG_binding_4"/>
    <property type="match status" value="2"/>
</dbReference>
<evidence type="ECO:0000313" key="5">
    <source>
        <dbReference type="Proteomes" id="UP000319213"/>
    </source>
</evidence>